<dbReference type="SUPFAM" id="SSF116726">
    <property type="entry name" value="TrkA C-terminal domain-like"/>
    <property type="match status" value="1"/>
</dbReference>
<dbReference type="Proteomes" id="UP000780721">
    <property type="component" value="Unassembled WGS sequence"/>
</dbReference>
<reference evidence="2" key="1">
    <citation type="submission" date="2020-04" db="EMBL/GenBank/DDBJ databases">
        <title>Deep metagenomics examines the oral microbiome during advanced dental caries in children, revealing novel taxa and co-occurrences with host molecules.</title>
        <authorList>
            <person name="Baker J.L."/>
            <person name="Morton J.T."/>
            <person name="Dinis M."/>
            <person name="Alvarez R."/>
            <person name="Tran N.C."/>
            <person name="Knight R."/>
            <person name="Edlund A."/>
        </authorList>
    </citation>
    <scope>NUCLEOTIDE SEQUENCE</scope>
    <source>
        <strain evidence="2">JCVI_48_bin.5</strain>
    </source>
</reference>
<dbReference type="EMBL" id="JABZRB010000423">
    <property type="protein sequence ID" value="MBF1306149.1"/>
    <property type="molecule type" value="Genomic_DNA"/>
</dbReference>
<sequence length="53" mass="5941">DRDSVYANKTIAEIPKDEMARVLLIERGKEIVIPKGNTSIAVGDILVLYRLNE</sequence>
<dbReference type="Gene3D" id="3.30.70.1450">
    <property type="entry name" value="Regulator of K+ conductance, C-terminal domain"/>
    <property type="match status" value="1"/>
</dbReference>
<name>A0A930DXN1_9FIRM</name>
<dbReference type="AlphaFoldDB" id="A0A930DXN1"/>
<proteinExistence type="predicted"/>
<accession>A0A930DXN1</accession>
<comment type="caution">
    <text evidence="2">The sequence shown here is derived from an EMBL/GenBank/DDBJ whole genome shotgun (WGS) entry which is preliminary data.</text>
</comment>
<feature type="non-terminal residue" evidence="2">
    <location>
        <position position="1"/>
    </location>
</feature>
<evidence type="ECO:0000313" key="2">
    <source>
        <dbReference type="EMBL" id="MBF1306149.1"/>
    </source>
</evidence>
<protein>
    <submittedName>
        <fullName evidence="2">TrkA protein</fullName>
    </submittedName>
</protein>
<dbReference type="GO" id="GO:0008324">
    <property type="term" value="F:monoatomic cation transmembrane transporter activity"/>
    <property type="evidence" value="ECO:0007669"/>
    <property type="project" value="InterPro"/>
</dbReference>
<feature type="domain" description="RCK C-terminal" evidence="1">
    <location>
        <begin position="1"/>
        <end position="53"/>
    </location>
</feature>
<dbReference type="GO" id="GO:0006813">
    <property type="term" value="P:potassium ion transport"/>
    <property type="evidence" value="ECO:0007669"/>
    <property type="project" value="InterPro"/>
</dbReference>
<dbReference type="Pfam" id="PF02080">
    <property type="entry name" value="TrkA_C"/>
    <property type="match status" value="1"/>
</dbReference>
<dbReference type="PROSITE" id="PS51202">
    <property type="entry name" value="RCK_C"/>
    <property type="match status" value="1"/>
</dbReference>
<dbReference type="InterPro" id="IPR036721">
    <property type="entry name" value="RCK_C_sf"/>
</dbReference>
<gene>
    <name evidence="2" type="ORF">HXM91_10000</name>
</gene>
<evidence type="ECO:0000259" key="1">
    <source>
        <dbReference type="PROSITE" id="PS51202"/>
    </source>
</evidence>
<organism evidence="2 3">
    <name type="scientific">Oribacterium sinus</name>
    <dbReference type="NCBI Taxonomy" id="237576"/>
    <lineage>
        <taxon>Bacteria</taxon>
        <taxon>Bacillati</taxon>
        <taxon>Bacillota</taxon>
        <taxon>Clostridia</taxon>
        <taxon>Lachnospirales</taxon>
        <taxon>Lachnospiraceae</taxon>
        <taxon>Oribacterium</taxon>
    </lineage>
</organism>
<evidence type="ECO:0000313" key="3">
    <source>
        <dbReference type="Proteomes" id="UP000780721"/>
    </source>
</evidence>
<dbReference type="InterPro" id="IPR006037">
    <property type="entry name" value="RCK_C"/>
</dbReference>